<evidence type="ECO:0000313" key="2">
    <source>
        <dbReference type="EMBL" id="MCJ0825483.1"/>
    </source>
</evidence>
<comment type="caution">
    <text evidence="2">The sequence shown here is derived from an EMBL/GenBank/DDBJ whole genome shotgun (WGS) entry which is preliminary data.</text>
</comment>
<feature type="chain" id="PRO_5047096237" description="DUF4124 domain-containing protein" evidence="1">
    <location>
        <begin position="28"/>
        <end position="226"/>
    </location>
</feature>
<reference evidence="2 3" key="1">
    <citation type="submission" date="2022-03" db="EMBL/GenBank/DDBJ databases">
        <title>Luteimonas soily sp. nov., a novel bacterium isolated from the soil.</title>
        <authorList>
            <person name="Zhang X."/>
        </authorList>
    </citation>
    <scope>NUCLEOTIDE SEQUENCE [LARGE SCALE GENOMIC DNA]</scope>
    <source>
        <strain evidence="2 3">50</strain>
    </source>
</reference>
<protein>
    <recommendedName>
        <fullName evidence="4">DUF4124 domain-containing protein</fullName>
    </recommendedName>
</protein>
<accession>A0ABT0A3C2</accession>
<evidence type="ECO:0008006" key="4">
    <source>
        <dbReference type="Google" id="ProtNLM"/>
    </source>
</evidence>
<feature type="signal peptide" evidence="1">
    <location>
        <begin position="1"/>
        <end position="27"/>
    </location>
</feature>
<gene>
    <name evidence="2" type="ORF">MQC88_05840</name>
</gene>
<organism evidence="2 3">
    <name type="scientific">Cognatiluteimonas sedimenti</name>
    <dbReference type="NCBI Taxonomy" id="2927791"/>
    <lineage>
        <taxon>Bacteria</taxon>
        <taxon>Pseudomonadati</taxon>
        <taxon>Pseudomonadota</taxon>
        <taxon>Gammaproteobacteria</taxon>
        <taxon>Lysobacterales</taxon>
        <taxon>Lysobacteraceae</taxon>
        <taxon>Cognatiluteimonas</taxon>
    </lineage>
</organism>
<keyword evidence="1" id="KW-0732">Signal</keyword>
<dbReference type="RefSeq" id="WP_243319865.1">
    <property type="nucleotide sequence ID" value="NZ_JALGCL010000001.1"/>
</dbReference>
<dbReference type="EMBL" id="JALGCL010000001">
    <property type="protein sequence ID" value="MCJ0825483.1"/>
    <property type="molecule type" value="Genomic_DNA"/>
</dbReference>
<evidence type="ECO:0000256" key="1">
    <source>
        <dbReference type="SAM" id="SignalP"/>
    </source>
</evidence>
<name>A0ABT0A3C2_9GAMM</name>
<sequence length="226" mass="23265">MNKSLLTTLAAAVLCAATVPVPAPVEAASGIQRCQSPDGTLVYTDKACAAFGAKATPMSGELLTRIAHEEALSARAGGLEGTVDAAIPLDTGSLARASSGRRSPASGCARTPTQLQMDLRGALLLGDVNRVAESYHWVGMSSKAGERTLDRLQHLVGRQVVDSQYFNAQIGLAGAGGYADASTLLSDASGGDGDAGVLQLVLGDDGTRSMVDFDVHKYAGCYFVSF</sequence>
<evidence type="ECO:0000313" key="3">
    <source>
        <dbReference type="Proteomes" id="UP001165423"/>
    </source>
</evidence>
<dbReference type="Proteomes" id="UP001165423">
    <property type="component" value="Unassembled WGS sequence"/>
</dbReference>
<proteinExistence type="predicted"/>
<keyword evidence="3" id="KW-1185">Reference proteome</keyword>